<dbReference type="GO" id="GO:0005829">
    <property type="term" value="C:cytosol"/>
    <property type="evidence" value="ECO:0007669"/>
    <property type="project" value="TreeGrafter"/>
</dbReference>
<dbReference type="Gene3D" id="3.20.20.30">
    <property type="entry name" value="Luciferase-like domain"/>
    <property type="match status" value="1"/>
</dbReference>
<organism evidence="4 5">
    <name type="scientific">Lapillicoccus jejuensis</name>
    <dbReference type="NCBI Taxonomy" id="402171"/>
    <lineage>
        <taxon>Bacteria</taxon>
        <taxon>Bacillati</taxon>
        <taxon>Actinomycetota</taxon>
        <taxon>Actinomycetes</taxon>
        <taxon>Micrococcales</taxon>
        <taxon>Intrasporangiaceae</taxon>
        <taxon>Lapillicoccus</taxon>
    </lineage>
</organism>
<name>A0A542E545_9MICO</name>
<evidence type="ECO:0000256" key="2">
    <source>
        <dbReference type="ARBA" id="ARBA00023033"/>
    </source>
</evidence>
<dbReference type="AlphaFoldDB" id="A0A542E545"/>
<dbReference type="InterPro" id="IPR036661">
    <property type="entry name" value="Luciferase-like_sf"/>
</dbReference>
<dbReference type="GO" id="GO:0004497">
    <property type="term" value="F:monooxygenase activity"/>
    <property type="evidence" value="ECO:0007669"/>
    <property type="project" value="UniProtKB-KW"/>
</dbReference>
<dbReference type="Proteomes" id="UP000317893">
    <property type="component" value="Unassembled WGS sequence"/>
</dbReference>
<dbReference type="SUPFAM" id="SSF51679">
    <property type="entry name" value="Bacterial luciferase-like"/>
    <property type="match status" value="1"/>
</dbReference>
<keyword evidence="2 4" id="KW-0503">Monooxygenase</keyword>
<dbReference type="PANTHER" id="PTHR30137">
    <property type="entry name" value="LUCIFERASE-LIKE MONOOXYGENASE"/>
    <property type="match status" value="1"/>
</dbReference>
<comment type="caution">
    <text evidence="4">The sequence shown here is derived from an EMBL/GenBank/DDBJ whole genome shotgun (WGS) entry which is preliminary data.</text>
</comment>
<evidence type="ECO:0000259" key="3">
    <source>
        <dbReference type="Pfam" id="PF00296"/>
    </source>
</evidence>
<dbReference type="RefSeq" id="WP_141849631.1">
    <property type="nucleotide sequence ID" value="NZ_BAAAPR010000012.1"/>
</dbReference>
<dbReference type="NCBIfam" id="TIGR04036">
    <property type="entry name" value="LLM_CE1758_fam"/>
    <property type="match status" value="1"/>
</dbReference>
<dbReference type="GO" id="GO:0016705">
    <property type="term" value="F:oxidoreductase activity, acting on paired donors, with incorporation or reduction of molecular oxygen"/>
    <property type="evidence" value="ECO:0007669"/>
    <property type="project" value="InterPro"/>
</dbReference>
<keyword evidence="5" id="KW-1185">Reference proteome</keyword>
<evidence type="ECO:0000313" key="5">
    <source>
        <dbReference type="Proteomes" id="UP000317893"/>
    </source>
</evidence>
<proteinExistence type="predicted"/>
<evidence type="ECO:0000256" key="1">
    <source>
        <dbReference type="ARBA" id="ARBA00023002"/>
    </source>
</evidence>
<dbReference type="CDD" id="cd01097">
    <property type="entry name" value="Tetrahydromethanopterin_reductase"/>
    <property type="match status" value="1"/>
</dbReference>
<dbReference type="Pfam" id="PF00296">
    <property type="entry name" value="Bac_luciferase"/>
    <property type="match status" value="1"/>
</dbReference>
<dbReference type="InterPro" id="IPR023934">
    <property type="entry name" value="LLM_FMN-dep_put"/>
</dbReference>
<dbReference type="PANTHER" id="PTHR30137:SF8">
    <property type="entry name" value="BLR5498 PROTEIN"/>
    <property type="match status" value="1"/>
</dbReference>
<reference evidence="4 5" key="1">
    <citation type="submission" date="2019-06" db="EMBL/GenBank/DDBJ databases">
        <title>Sequencing the genomes of 1000 actinobacteria strains.</title>
        <authorList>
            <person name="Klenk H.-P."/>
        </authorList>
    </citation>
    <scope>NUCLEOTIDE SEQUENCE [LARGE SCALE GENOMIC DNA]</scope>
    <source>
        <strain evidence="4 5">DSM 18607</strain>
    </source>
</reference>
<dbReference type="InterPro" id="IPR011251">
    <property type="entry name" value="Luciferase-like_dom"/>
</dbReference>
<gene>
    <name evidence="4" type="ORF">FB458_3526</name>
</gene>
<accession>A0A542E545</accession>
<sequence>MQFGIFTVGDVTTDPTTGRTPTEHERIMSMVAIAKKAEEVGLDVVAVGQHHNPPFVAPGNPPVMLAAIAAKTQRLQLSTSTTLITTTDPVRIAEDYAMLQHLSGGRIDLTLGRGNTGPVYPWFGQDIRQGVPLAVENYALLRRLWREDVVDWEGHFRTPLQGFTSTPRPLDGIPPFVWHGSIRTPEIAEQAAYYGDGFFANHIFWPASHTQQMVDLYRRRFEHYGHGRADQAIVGLGGQVFMRRNSQDAVREFRPYFDSAPVYGHGPSLEEFTRQTPLTVGSPEQVIEKTLGFREYVGDYQRQLFLVDHAGLPLSTVLEQIELLGSEVVPVLRTELAARRPAGVPDNPPTHASMKAAVEAGETLPDNTPIVLAS</sequence>
<feature type="domain" description="Luciferase-like" evidence="3">
    <location>
        <begin position="1"/>
        <end position="296"/>
    </location>
</feature>
<keyword evidence="1" id="KW-0560">Oxidoreductase</keyword>
<evidence type="ECO:0000313" key="4">
    <source>
        <dbReference type="EMBL" id="TQJ10404.1"/>
    </source>
</evidence>
<dbReference type="EMBL" id="VFMN01000001">
    <property type="protein sequence ID" value="TQJ10404.1"/>
    <property type="molecule type" value="Genomic_DNA"/>
</dbReference>
<dbReference type="OrthoDB" id="9776438at2"/>
<dbReference type="InterPro" id="IPR050766">
    <property type="entry name" value="Bact_Lucif_Oxidored"/>
</dbReference>
<protein>
    <submittedName>
        <fullName evidence="4">Putative FMN-dependent luciferase-like monooxygenase</fullName>
    </submittedName>
</protein>